<evidence type="ECO:0000256" key="1">
    <source>
        <dbReference type="ARBA" id="ARBA00011975"/>
    </source>
</evidence>
<sequence>MVNRPYPVIDLFAGPGGLGEGFTSLIHHKKYFFETMVSIERDAFAHRTLLLRHFFRNFDPHKPPKEYYEYLAGNRPFDDFKKIYPEQWTEACNSALKISLGEESREEVKKIISRKLGEHKKWVLVGGPPCQAYSLVGRSRRAKDPDFEHDEKHFLYKEYLKIITDHTPPVFVMENVKGLLSATVNNEPVIQKIIHDLSQPKKAVGRSDNGLSYKLYSLCEHVEFKEEVDPTSFVVKAESYGVPQARHRMFILGIRSDLNVVPEILHKRSAPSVDRVIGTMPKIRSGISKGTDNPERWQNLLFEAPKNRWFKTISVTNDNYSKILDEYFVAGFPSEKFSNRYTEPEVMQDWYCDDNLNILTLHESRSHMESDLYRYLFASSYSKIFKTSPKLSDFPDELLPQHKNVEAGRKGKMFADRFRVQLPDRVSTTITSHISKDGHYYIHYDPSQCRSLTVREAARLQTFPDNYHFEGPRTSQYHQVGNAVPPYLARQIAEIIKDVLDRMLED</sequence>
<dbReference type="GO" id="GO:0003886">
    <property type="term" value="F:DNA (cytosine-5-)-methyltransferase activity"/>
    <property type="evidence" value="ECO:0007669"/>
    <property type="project" value="UniProtKB-EC"/>
</dbReference>
<dbReference type="PANTHER" id="PTHR10629:SF52">
    <property type="entry name" value="DNA (CYTOSINE-5)-METHYLTRANSFERASE 1"/>
    <property type="match status" value="1"/>
</dbReference>
<evidence type="ECO:0000256" key="6">
    <source>
        <dbReference type="ARBA" id="ARBA00047422"/>
    </source>
</evidence>
<dbReference type="InterPro" id="IPR050390">
    <property type="entry name" value="C5-Methyltransferase"/>
</dbReference>
<dbReference type="Proteomes" id="UP000199533">
    <property type="component" value="Unassembled WGS sequence"/>
</dbReference>
<dbReference type="Gene3D" id="3.90.120.10">
    <property type="entry name" value="DNA Methylase, subunit A, domain 2"/>
    <property type="match status" value="1"/>
</dbReference>
<keyword evidence="5" id="KW-0680">Restriction system</keyword>
<keyword evidence="2 7" id="KW-0489">Methyltransferase</keyword>
<protein>
    <recommendedName>
        <fullName evidence="1">DNA (cytosine-5-)-methyltransferase</fullName>
        <ecNumber evidence="1">2.1.1.37</ecNumber>
    </recommendedName>
</protein>
<reference evidence="10" key="1">
    <citation type="submission" date="2016-10" db="EMBL/GenBank/DDBJ databases">
        <authorList>
            <person name="Varghese N."/>
            <person name="Submissions S."/>
        </authorList>
    </citation>
    <scope>NUCLEOTIDE SEQUENCE [LARGE SCALE GENOMIC DNA]</scope>
    <source>
        <strain evidence="10">Nm69</strain>
    </source>
</reference>
<dbReference type="InterPro" id="IPR029063">
    <property type="entry name" value="SAM-dependent_MTases_sf"/>
</dbReference>
<comment type="similarity">
    <text evidence="7 8">Belongs to the class I-like SAM-binding methyltransferase superfamily. C5-methyltransferase family.</text>
</comment>
<dbReference type="InterPro" id="IPR001525">
    <property type="entry name" value="C5_MeTfrase"/>
</dbReference>
<dbReference type="GO" id="GO:0032259">
    <property type="term" value="P:methylation"/>
    <property type="evidence" value="ECO:0007669"/>
    <property type="project" value="UniProtKB-KW"/>
</dbReference>
<dbReference type="GO" id="GO:0003677">
    <property type="term" value="F:DNA binding"/>
    <property type="evidence" value="ECO:0007669"/>
    <property type="project" value="TreeGrafter"/>
</dbReference>
<proteinExistence type="inferred from homology"/>
<dbReference type="GO" id="GO:0009307">
    <property type="term" value="P:DNA restriction-modification system"/>
    <property type="evidence" value="ECO:0007669"/>
    <property type="project" value="UniProtKB-KW"/>
</dbReference>
<evidence type="ECO:0000313" key="9">
    <source>
        <dbReference type="EMBL" id="SFK64919.1"/>
    </source>
</evidence>
<comment type="catalytic activity">
    <reaction evidence="6">
        <text>a 2'-deoxycytidine in DNA + S-adenosyl-L-methionine = a 5-methyl-2'-deoxycytidine in DNA + S-adenosyl-L-homocysteine + H(+)</text>
        <dbReference type="Rhea" id="RHEA:13681"/>
        <dbReference type="Rhea" id="RHEA-COMP:11369"/>
        <dbReference type="Rhea" id="RHEA-COMP:11370"/>
        <dbReference type="ChEBI" id="CHEBI:15378"/>
        <dbReference type="ChEBI" id="CHEBI:57856"/>
        <dbReference type="ChEBI" id="CHEBI:59789"/>
        <dbReference type="ChEBI" id="CHEBI:85452"/>
        <dbReference type="ChEBI" id="CHEBI:85454"/>
        <dbReference type="EC" id="2.1.1.37"/>
    </reaction>
</comment>
<evidence type="ECO:0000256" key="5">
    <source>
        <dbReference type="ARBA" id="ARBA00022747"/>
    </source>
</evidence>
<dbReference type="GO" id="GO:0044027">
    <property type="term" value="P:negative regulation of gene expression via chromosomal CpG island methylation"/>
    <property type="evidence" value="ECO:0007669"/>
    <property type="project" value="TreeGrafter"/>
</dbReference>
<dbReference type="EMBL" id="FOSP01000011">
    <property type="protein sequence ID" value="SFK64919.1"/>
    <property type="molecule type" value="Genomic_DNA"/>
</dbReference>
<dbReference type="NCBIfam" id="TIGR00675">
    <property type="entry name" value="dcm"/>
    <property type="match status" value="1"/>
</dbReference>
<evidence type="ECO:0000256" key="4">
    <source>
        <dbReference type="ARBA" id="ARBA00022691"/>
    </source>
</evidence>
<feature type="active site" evidence="7">
    <location>
        <position position="130"/>
    </location>
</feature>
<dbReference type="SUPFAM" id="SSF53335">
    <property type="entry name" value="S-adenosyl-L-methionine-dependent methyltransferases"/>
    <property type="match status" value="1"/>
</dbReference>
<dbReference type="STRING" id="52441.SAMN05216302_101182"/>
<evidence type="ECO:0000256" key="7">
    <source>
        <dbReference type="PROSITE-ProRule" id="PRU01016"/>
    </source>
</evidence>
<dbReference type="EC" id="2.1.1.37" evidence="1"/>
<keyword evidence="4 7" id="KW-0949">S-adenosyl-L-methionine</keyword>
<name>A0A1I4BAA3_9PROT</name>
<organism evidence="9 10">
    <name type="scientific">Nitrosomonas aestuarii</name>
    <dbReference type="NCBI Taxonomy" id="52441"/>
    <lineage>
        <taxon>Bacteria</taxon>
        <taxon>Pseudomonadati</taxon>
        <taxon>Pseudomonadota</taxon>
        <taxon>Betaproteobacteria</taxon>
        <taxon>Nitrosomonadales</taxon>
        <taxon>Nitrosomonadaceae</taxon>
        <taxon>Nitrosomonas</taxon>
    </lineage>
</organism>
<dbReference type="PROSITE" id="PS51679">
    <property type="entry name" value="SAM_MT_C5"/>
    <property type="match status" value="1"/>
</dbReference>
<gene>
    <name evidence="9" type="ORF">SAMN05216302_101182</name>
</gene>
<dbReference type="PANTHER" id="PTHR10629">
    <property type="entry name" value="CYTOSINE-SPECIFIC METHYLTRANSFERASE"/>
    <property type="match status" value="1"/>
</dbReference>
<dbReference type="Pfam" id="PF00145">
    <property type="entry name" value="DNA_methylase"/>
    <property type="match status" value="1"/>
</dbReference>
<evidence type="ECO:0000256" key="2">
    <source>
        <dbReference type="ARBA" id="ARBA00022603"/>
    </source>
</evidence>
<dbReference type="AlphaFoldDB" id="A0A1I4BAA3"/>
<evidence type="ECO:0000256" key="3">
    <source>
        <dbReference type="ARBA" id="ARBA00022679"/>
    </source>
</evidence>
<keyword evidence="10" id="KW-1185">Reference proteome</keyword>
<keyword evidence="3 7" id="KW-0808">Transferase</keyword>
<dbReference type="PRINTS" id="PR00105">
    <property type="entry name" value="C5METTRFRASE"/>
</dbReference>
<dbReference type="Gene3D" id="3.40.50.150">
    <property type="entry name" value="Vaccinia Virus protein VP39"/>
    <property type="match status" value="1"/>
</dbReference>
<evidence type="ECO:0000313" key="10">
    <source>
        <dbReference type="Proteomes" id="UP000199533"/>
    </source>
</evidence>
<evidence type="ECO:0000256" key="8">
    <source>
        <dbReference type="RuleBase" id="RU000416"/>
    </source>
</evidence>
<accession>A0A1I4BAA3</accession>